<dbReference type="GO" id="GO:0005816">
    <property type="term" value="C:spindle pole body"/>
    <property type="evidence" value="ECO:0007669"/>
    <property type="project" value="TreeGrafter"/>
</dbReference>
<dbReference type="FunFam" id="3.30.1120.30:FF:000004">
    <property type="entry name" value="Serine/threonine-protein kinase"/>
    <property type="match status" value="1"/>
</dbReference>
<dbReference type="InterPro" id="IPR000959">
    <property type="entry name" value="POLO_box_dom"/>
</dbReference>
<feature type="compositionally biased region" description="Low complexity" evidence="7">
    <location>
        <begin position="514"/>
        <end position="533"/>
    </location>
</feature>
<dbReference type="GO" id="GO:0005737">
    <property type="term" value="C:cytoplasm"/>
    <property type="evidence" value="ECO:0007669"/>
    <property type="project" value="TreeGrafter"/>
</dbReference>
<name>A0A9W8Z3I5_9PEZI</name>
<dbReference type="AlphaFoldDB" id="A0A9W8Z3I5"/>
<dbReference type="InterPro" id="IPR011009">
    <property type="entry name" value="Kinase-like_dom_sf"/>
</dbReference>
<feature type="compositionally biased region" description="Polar residues" evidence="7">
    <location>
        <begin position="534"/>
        <end position="549"/>
    </location>
</feature>
<dbReference type="PROSITE" id="PS00108">
    <property type="entry name" value="PROTEIN_KINASE_ST"/>
    <property type="match status" value="1"/>
</dbReference>
<dbReference type="InterPro" id="IPR000719">
    <property type="entry name" value="Prot_kinase_dom"/>
</dbReference>
<dbReference type="SMART" id="SM00220">
    <property type="entry name" value="S_TKc"/>
    <property type="match status" value="1"/>
</dbReference>
<dbReference type="OrthoDB" id="408964at2759"/>
<dbReference type="GO" id="GO:0000776">
    <property type="term" value="C:kinetochore"/>
    <property type="evidence" value="ECO:0007669"/>
    <property type="project" value="TreeGrafter"/>
</dbReference>
<evidence type="ECO:0000256" key="3">
    <source>
        <dbReference type="ARBA" id="ARBA00022741"/>
    </source>
</evidence>
<feature type="region of interest" description="Disordered" evidence="7">
    <location>
        <begin position="1"/>
        <end position="59"/>
    </location>
</feature>
<evidence type="ECO:0000256" key="6">
    <source>
        <dbReference type="PROSITE-ProRule" id="PRU10141"/>
    </source>
</evidence>
<evidence type="ECO:0000256" key="5">
    <source>
        <dbReference type="ARBA" id="ARBA00022840"/>
    </source>
</evidence>
<keyword evidence="3 6" id="KW-0547">Nucleotide-binding</keyword>
<dbReference type="Proteomes" id="UP001140453">
    <property type="component" value="Unassembled WGS sequence"/>
</dbReference>
<protein>
    <submittedName>
        <fullName evidence="9">Cell cycle serine/threonine-protein kinase cdc5/MSD2</fullName>
        <ecNumber evidence="9">2.7.11.21</ecNumber>
    </submittedName>
</protein>
<evidence type="ECO:0000256" key="1">
    <source>
        <dbReference type="ARBA" id="ARBA00022527"/>
    </source>
</evidence>
<dbReference type="Gene3D" id="3.30.1120.30">
    <property type="entry name" value="POLO box domain"/>
    <property type="match status" value="1"/>
</dbReference>
<dbReference type="GO" id="GO:0005524">
    <property type="term" value="F:ATP binding"/>
    <property type="evidence" value="ECO:0007669"/>
    <property type="project" value="UniProtKB-UniRule"/>
</dbReference>
<dbReference type="CDD" id="cd14099">
    <property type="entry name" value="STKc_PLK"/>
    <property type="match status" value="1"/>
</dbReference>
<dbReference type="PANTHER" id="PTHR24345">
    <property type="entry name" value="SERINE/THREONINE-PROTEIN KINASE PLK"/>
    <property type="match status" value="1"/>
</dbReference>
<keyword evidence="10" id="KW-1185">Reference proteome</keyword>
<comment type="caution">
    <text evidence="9">The sequence shown here is derived from an EMBL/GenBank/DDBJ whole genome shotgun (WGS) entry which is preliminary data.</text>
</comment>
<reference evidence="9" key="1">
    <citation type="submission" date="2022-10" db="EMBL/GenBank/DDBJ databases">
        <title>Tapping the CABI collections for fungal endophytes: first genome assemblies for Collariella, Neodidymelliopsis, Ascochyta clinopodiicola, Didymella pomorum, Didymosphaeria variabile, Neocosmospora piperis and Neocucurbitaria cava.</title>
        <authorList>
            <person name="Hill R."/>
        </authorList>
    </citation>
    <scope>NUCLEOTIDE SEQUENCE</scope>
    <source>
        <strain evidence="9">IMI 355082</strain>
    </source>
</reference>
<feature type="binding site" evidence="6">
    <location>
        <position position="102"/>
    </location>
    <ligand>
        <name>ATP</name>
        <dbReference type="ChEBI" id="CHEBI:30616"/>
    </ligand>
</feature>
<feature type="compositionally biased region" description="Low complexity" evidence="7">
    <location>
        <begin position="458"/>
        <end position="468"/>
    </location>
</feature>
<dbReference type="GO" id="GO:0007052">
    <property type="term" value="P:mitotic spindle organization"/>
    <property type="evidence" value="ECO:0007669"/>
    <property type="project" value="TreeGrafter"/>
</dbReference>
<dbReference type="EMBL" id="JAPEVB010000001">
    <property type="protein sequence ID" value="KAJ4397216.1"/>
    <property type="molecule type" value="Genomic_DNA"/>
</dbReference>
<organism evidence="9 10">
    <name type="scientific">Gnomoniopsis smithogilvyi</name>
    <dbReference type="NCBI Taxonomy" id="1191159"/>
    <lineage>
        <taxon>Eukaryota</taxon>
        <taxon>Fungi</taxon>
        <taxon>Dikarya</taxon>
        <taxon>Ascomycota</taxon>
        <taxon>Pezizomycotina</taxon>
        <taxon>Sordariomycetes</taxon>
        <taxon>Sordariomycetidae</taxon>
        <taxon>Diaporthales</taxon>
        <taxon>Gnomoniaceae</taxon>
        <taxon>Gnomoniopsis</taxon>
    </lineage>
</organism>
<proteinExistence type="predicted"/>
<dbReference type="InterPro" id="IPR036947">
    <property type="entry name" value="POLO_box_dom_sf"/>
</dbReference>
<dbReference type="PANTHER" id="PTHR24345:SF0">
    <property type="entry name" value="CELL CYCLE SERINE_THREONINE-PROTEIN KINASE CDC5_MSD2"/>
    <property type="match status" value="1"/>
</dbReference>
<dbReference type="SUPFAM" id="SSF82615">
    <property type="entry name" value="Polo-box domain"/>
    <property type="match status" value="2"/>
</dbReference>
<accession>A0A9W8Z3I5</accession>
<feature type="region of interest" description="Disordered" evidence="7">
    <location>
        <begin position="458"/>
        <end position="585"/>
    </location>
</feature>
<evidence type="ECO:0000256" key="7">
    <source>
        <dbReference type="SAM" id="MobiDB-lite"/>
    </source>
</evidence>
<dbReference type="PROSITE" id="PS50011">
    <property type="entry name" value="PROTEIN_KINASE_DOM"/>
    <property type="match status" value="1"/>
</dbReference>
<evidence type="ECO:0000313" key="10">
    <source>
        <dbReference type="Proteomes" id="UP001140453"/>
    </source>
</evidence>
<dbReference type="GO" id="GO:0000922">
    <property type="term" value="C:spindle pole"/>
    <property type="evidence" value="ECO:0007669"/>
    <property type="project" value="TreeGrafter"/>
</dbReference>
<dbReference type="InterPro" id="IPR008271">
    <property type="entry name" value="Ser/Thr_kinase_AS"/>
</dbReference>
<dbReference type="GO" id="GO:0005634">
    <property type="term" value="C:nucleus"/>
    <property type="evidence" value="ECO:0007669"/>
    <property type="project" value="TreeGrafter"/>
</dbReference>
<dbReference type="InterPro" id="IPR017441">
    <property type="entry name" value="Protein_kinase_ATP_BS"/>
</dbReference>
<dbReference type="EC" id="2.7.11.21" evidence="9"/>
<gene>
    <name evidence="9" type="primary">CDC5</name>
    <name evidence="9" type="ORF">N0V93_001440</name>
</gene>
<sequence>MAGRGVDMEALSPRDANALPKRTTDLKAKAAAQLKTSKDKDHPPPPPPHVIEPPSSDRKNGAVYQVGRLLGKGGFAICYDGKHVDTGKKHALKIVKSHMPVKMQQKFQTELQIHSKMRHRNIVQFHRAFTFESCTYLVLELCPNGSLMEMVKKRKGLTEAEVRFYAIQVAGAIKYMHKKGIIHRDLKMGNIFLDKDMNAKVGDFGLAALLVTGDEMQTIRRTTLCGTPNYIAPEILQKGRAGHDHMVDIWSLGIIIFAMLTTKPPFQSSTTDEIYRRAREREYDWPENDQKLISPEAKSIVSSMLVDADKRPDPDLIVQHDFFRTGYIPAQIDMSSKLRETAPQQEIFYDSCQASKLRERAERNLLALCQECDVGPWHQEAKSSSKKTQIWREMTLEEKHGLTPSIPLAGDVVYRPYDELRREQQHLAASQSISLLCEKTEALTLDPATTRVLPQSFAAQQRAASRPQNPMPPSRTQPSMSTAPTRPIVTRVRSIKKEQPLTTSGAMSVAGHEQQTSQQVRPTTRTTRTQLPTNKPSTRSAPGNQPTTRQRQKDEIIEAPKVNSDLKGPRLTTLFDPDEPQELLDSTRPDVVLSKMRSLQKELQRALNSRSQAFIDQQDKEPVVPKVVVKWVDYSNKFGVGYILNDGSAGCVLNSVTGPAGDEDAMLPPTYLLIRGTEKHISRRQDPQYRDRQQIVPMKDTVYFYELHGEEGVSRTGVDPEEFRVNVNPDGTSDKLGPGKDVYSHRKRERIVLWKKFANYMLQYGRDPKDIDTFTPVMGFPGDLVTFYQRFGDVGVWYFCDGHIQFNFPDHTKIVLDSTGKWCHFWHLSEQAAERLTKTGELDESSLDNRAVLSYPLQTLLNFTLPHVPSSQSNRYRPEIPKELQSIPDANGFRLKVQFIFKVVKEWVNNGGVGMSDMSRHSRLMWNGARQTKNVDLVTKHVWVTVGARGQDSRHAVWVDCRNPTILLEDIDENKRSETARKG</sequence>
<dbReference type="Pfam" id="PF00659">
    <property type="entry name" value="POLO_box"/>
    <property type="match status" value="1"/>
</dbReference>
<dbReference type="SUPFAM" id="SSF56112">
    <property type="entry name" value="Protein kinase-like (PK-like)"/>
    <property type="match status" value="1"/>
</dbReference>
<feature type="domain" description="Protein kinase" evidence="8">
    <location>
        <begin position="64"/>
        <end position="323"/>
    </location>
</feature>
<dbReference type="Gene3D" id="1.10.510.10">
    <property type="entry name" value="Transferase(Phosphotransferase) domain 1"/>
    <property type="match status" value="1"/>
</dbReference>
<keyword evidence="5 6" id="KW-0067">ATP-binding</keyword>
<evidence type="ECO:0000256" key="4">
    <source>
        <dbReference type="ARBA" id="ARBA00022777"/>
    </source>
</evidence>
<keyword evidence="4 9" id="KW-0418">Kinase</keyword>
<dbReference type="PROSITE" id="PS00107">
    <property type="entry name" value="PROTEIN_KINASE_ATP"/>
    <property type="match status" value="1"/>
</dbReference>
<evidence type="ECO:0000256" key="2">
    <source>
        <dbReference type="ARBA" id="ARBA00022679"/>
    </source>
</evidence>
<evidence type="ECO:0000259" key="8">
    <source>
        <dbReference type="PROSITE" id="PS50011"/>
    </source>
</evidence>
<keyword evidence="1" id="KW-0723">Serine/threonine-protein kinase</keyword>
<dbReference type="Pfam" id="PF00069">
    <property type="entry name" value="Pkinase"/>
    <property type="match status" value="1"/>
</dbReference>
<evidence type="ECO:0000313" key="9">
    <source>
        <dbReference type="EMBL" id="KAJ4397216.1"/>
    </source>
</evidence>
<dbReference type="FunFam" id="1.10.510.10:FF:000571">
    <property type="entry name" value="Maternal embryonic leucine zipper kinase"/>
    <property type="match status" value="1"/>
</dbReference>
<keyword evidence="2 9" id="KW-0808">Transferase</keyword>
<dbReference type="GO" id="GO:0004674">
    <property type="term" value="F:protein serine/threonine kinase activity"/>
    <property type="evidence" value="ECO:0007669"/>
    <property type="project" value="UniProtKB-KW"/>
</dbReference>